<dbReference type="AlphaFoldDB" id="A0A5J4JLL8"/>
<evidence type="ECO:0000313" key="2">
    <source>
        <dbReference type="Proteomes" id="UP000391919"/>
    </source>
</evidence>
<accession>A0A5J4JLL8</accession>
<reference evidence="1 2" key="1">
    <citation type="submission" date="2019-09" db="EMBL/GenBank/DDBJ databases">
        <title>Draft genome sequence of Bacillus sp. JC-7.</title>
        <authorList>
            <person name="Tanaka N."/>
            <person name="Shiwa Y."/>
            <person name="Fujita N."/>
            <person name="Tanasupawat S."/>
        </authorList>
    </citation>
    <scope>NUCLEOTIDE SEQUENCE [LARGE SCALE GENOMIC DNA]</scope>
    <source>
        <strain evidence="1 2">JC-7</strain>
    </source>
</reference>
<name>A0A5J4JLL8_9BACI</name>
<dbReference type="Proteomes" id="UP000391919">
    <property type="component" value="Unassembled WGS sequence"/>
</dbReference>
<evidence type="ECO:0000313" key="1">
    <source>
        <dbReference type="EMBL" id="GER71595.1"/>
    </source>
</evidence>
<protein>
    <recommendedName>
        <fullName evidence="3">tRNA dimethylallyltransferase</fullName>
    </recommendedName>
</protein>
<sequence>MRGAQSIQAIGYKELYDYFDGLITLDEAIARLKQNTRRFAKRQLTWFRNKMEIEWFDITNEAEKKKKFEEISAFIAGKLQIKSNSL</sequence>
<dbReference type="EMBL" id="BKZQ01000055">
    <property type="protein sequence ID" value="GER71595.1"/>
    <property type="molecule type" value="Genomic_DNA"/>
</dbReference>
<gene>
    <name evidence="1" type="ORF">BpJC7_28980</name>
</gene>
<keyword evidence="2" id="KW-1185">Reference proteome</keyword>
<dbReference type="InterPro" id="IPR027417">
    <property type="entry name" value="P-loop_NTPase"/>
</dbReference>
<dbReference type="Gene3D" id="3.40.50.300">
    <property type="entry name" value="P-loop containing nucleotide triphosphate hydrolases"/>
    <property type="match status" value="1"/>
</dbReference>
<evidence type="ECO:0008006" key="3">
    <source>
        <dbReference type="Google" id="ProtNLM"/>
    </source>
</evidence>
<organism evidence="1 2">
    <name type="scientific">Weizmannia acidilactici</name>
    <dbReference type="NCBI Taxonomy" id="2607726"/>
    <lineage>
        <taxon>Bacteria</taxon>
        <taxon>Bacillati</taxon>
        <taxon>Bacillota</taxon>
        <taxon>Bacilli</taxon>
        <taxon>Bacillales</taxon>
        <taxon>Bacillaceae</taxon>
        <taxon>Heyndrickxia</taxon>
    </lineage>
</organism>
<proteinExistence type="predicted"/>
<comment type="caution">
    <text evidence="1">The sequence shown here is derived from an EMBL/GenBank/DDBJ whole genome shotgun (WGS) entry which is preliminary data.</text>
</comment>
<dbReference type="Pfam" id="PF01715">
    <property type="entry name" value="IPPT"/>
    <property type="match status" value="1"/>
</dbReference>